<name>A0A0A8Y0H8_ARUDO</name>
<protein>
    <submittedName>
        <fullName evidence="1">Uncharacterized protein</fullName>
    </submittedName>
</protein>
<evidence type="ECO:0000313" key="1">
    <source>
        <dbReference type="EMBL" id="JAD17532.1"/>
    </source>
</evidence>
<reference evidence="1" key="1">
    <citation type="submission" date="2014-09" db="EMBL/GenBank/DDBJ databases">
        <authorList>
            <person name="Magalhaes I.L.F."/>
            <person name="Oliveira U."/>
            <person name="Santos F.R."/>
            <person name="Vidigal T.H.D.A."/>
            <person name="Brescovit A.D."/>
            <person name="Santos A.J."/>
        </authorList>
    </citation>
    <scope>NUCLEOTIDE SEQUENCE</scope>
    <source>
        <tissue evidence="1">Shoot tissue taken approximately 20 cm above the soil surface</tissue>
    </source>
</reference>
<sequence length="52" mass="6173">MSCHHFFLTHQVFPLMLSSRFLIQYETSRVCQVNIFLKRLKIMACISSHINC</sequence>
<dbReference type="EMBL" id="GBRH01280363">
    <property type="protein sequence ID" value="JAD17532.1"/>
    <property type="molecule type" value="Transcribed_RNA"/>
</dbReference>
<organism evidence="1">
    <name type="scientific">Arundo donax</name>
    <name type="common">Giant reed</name>
    <name type="synonym">Donax arundinaceus</name>
    <dbReference type="NCBI Taxonomy" id="35708"/>
    <lineage>
        <taxon>Eukaryota</taxon>
        <taxon>Viridiplantae</taxon>
        <taxon>Streptophyta</taxon>
        <taxon>Embryophyta</taxon>
        <taxon>Tracheophyta</taxon>
        <taxon>Spermatophyta</taxon>
        <taxon>Magnoliopsida</taxon>
        <taxon>Liliopsida</taxon>
        <taxon>Poales</taxon>
        <taxon>Poaceae</taxon>
        <taxon>PACMAD clade</taxon>
        <taxon>Arundinoideae</taxon>
        <taxon>Arundineae</taxon>
        <taxon>Arundo</taxon>
    </lineage>
</organism>
<proteinExistence type="predicted"/>
<reference evidence="1" key="2">
    <citation type="journal article" date="2015" name="Data Brief">
        <title>Shoot transcriptome of the giant reed, Arundo donax.</title>
        <authorList>
            <person name="Barrero R.A."/>
            <person name="Guerrero F.D."/>
            <person name="Moolhuijzen P."/>
            <person name="Goolsby J.A."/>
            <person name="Tidwell J."/>
            <person name="Bellgard S.E."/>
            <person name="Bellgard M.I."/>
        </authorList>
    </citation>
    <scope>NUCLEOTIDE SEQUENCE</scope>
    <source>
        <tissue evidence="1">Shoot tissue taken approximately 20 cm above the soil surface</tissue>
    </source>
</reference>
<dbReference type="AlphaFoldDB" id="A0A0A8Y0H8"/>
<accession>A0A0A8Y0H8</accession>